<evidence type="ECO:0000313" key="1">
    <source>
        <dbReference type="Proteomes" id="UP000025227"/>
    </source>
</evidence>
<dbReference type="PANTHER" id="PTHR31562:SF9">
    <property type="entry name" value="GLYCOSYLTRANSFERASE FAMILY 8 PROTEIN"/>
    <property type="match status" value="1"/>
</dbReference>
<dbReference type="InterPro" id="IPR029044">
    <property type="entry name" value="Nucleotide-diphossugar_trans"/>
</dbReference>
<reference evidence="2" key="1">
    <citation type="submission" date="2020-12" db="UniProtKB">
        <authorList>
            <consortium name="WormBaseParasite"/>
        </authorList>
    </citation>
    <scope>IDENTIFICATION</scope>
    <source>
        <strain evidence="2">MHco3</strain>
    </source>
</reference>
<name>A0A7I4XZE3_HAECO</name>
<keyword evidence="1" id="KW-1185">Reference proteome</keyword>
<proteinExistence type="predicted"/>
<dbReference type="OMA" id="FLFESCI"/>
<protein>
    <submittedName>
        <fullName evidence="2">Glycosyltransferase</fullName>
    </submittedName>
</protein>
<dbReference type="InterPro" id="IPR004988">
    <property type="entry name" value="DUF273"/>
</dbReference>
<dbReference type="WBParaSite" id="HCON_00031860-00001">
    <property type="protein sequence ID" value="HCON_00031860-00001"/>
    <property type="gene ID" value="HCON_00031860"/>
</dbReference>
<dbReference type="Pfam" id="PF03314">
    <property type="entry name" value="DUF273"/>
    <property type="match status" value="1"/>
</dbReference>
<dbReference type="PANTHER" id="PTHR31562">
    <property type="entry name" value="PROTEIN CBG18972"/>
    <property type="match status" value="1"/>
</dbReference>
<accession>A0A7I4XZE3</accession>
<evidence type="ECO:0000313" key="2">
    <source>
        <dbReference type="WBParaSite" id="HCON_00031860-00001"/>
    </source>
</evidence>
<dbReference type="Proteomes" id="UP000025227">
    <property type="component" value="Unplaced"/>
</dbReference>
<organism evidence="1 2">
    <name type="scientific">Haemonchus contortus</name>
    <name type="common">Barber pole worm</name>
    <dbReference type="NCBI Taxonomy" id="6289"/>
    <lineage>
        <taxon>Eukaryota</taxon>
        <taxon>Metazoa</taxon>
        <taxon>Ecdysozoa</taxon>
        <taxon>Nematoda</taxon>
        <taxon>Chromadorea</taxon>
        <taxon>Rhabditida</taxon>
        <taxon>Rhabditina</taxon>
        <taxon>Rhabditomorpha</taxon>
        <taxon>Strongyloidea</taxon>
        <taxon>Trichostrongylidae</taxon>
        <taxon>Haemonchus</taxon>
    </lineage>
</organism>
<sequence length="288" mass="33753">MHNYTLLIVNGNKYPRCQQEDPMFRRHCVVAEILKTSDWVLFIDADIGIVNPTRLIEEYIDPRYDITFYDRFCSWEVAMGSYIVKNTEFSRNFLMNFADFENRLPNSFHGSDNGAIHAYLLETLVPGSRPDAHVCYSIWHQSSGYEDLFLFESCIRSIIGSRNTFDKVRIVRKGTGWVRDIWITNSLWSYERDFMLHGMKESDRSAVPDGIFSHMRSMVSSRFTWYPPLAKDLDLQQCSSGTVEWEYDVRLRVSRSMVDKLLHDMAQAVEKRRWKSLARVHGYLGDLL</sequence>
<dbReference type="AlphaFoldDB" id="A0A7I4XZE3"/>
<dbReference type="Gene3D" id="3.90.550.10">
    <property type="entry name" value="Spore Coat Polysaccharide Biosynthesis Protein SpsA, Chain A"/>
    <property type="match status" value="1"/>
</dbReference>
<dbReference type="OrthoDB" id="407658at2759"/>